<name>A0A6A6ZW50_9PLEO</name>
<sequence length="123" mass="13455">MSPRSHARDCTCLDARNVSSLSRPRRLLYLTAATSPRSYPRACLYYTSASTTRLPLRPRHYLALTPATSPRSYPRDCLNAYTYPTLATSPPSHGGNISSLLCPRLLSMPTPTSTPATSPLSLT</sequence>
<protein>
    <submittedName>
        <fullName evidence="1">Uncharacterized protein</fullName>
    </submittedName>
</protein>
<dbReference type="Proteomes" id="UP000799424">
    <property type="component" value="Unassembled WGS sequence"/>
</dbReference>
<evidence type="ECO:0000313" key="2">
    <source>
        <dbReference type="Proteomes" id="UP000799424"/>
    </source>
</evidence>
<dbReference type="AlphaFoldDB" id="A0A6A6ZW50"/>
<gene>
    <name evidence="1" type="ORF">CC86DRAFT_408202</name>
</gene>
<evidence type="ECO:0000313" key="1">
    <source>
        <dbReference type="EMBL" id="KAF2825066.1"/>
    </source>
</evidence>
<proteinExistence type="predicted"/>
<organism evidence="1 2">
    <name type="scientific">Ophiobolus disseminans</name>
    <dbReference type="NCBI Taxonomy" id="1469910"/>
    <lineage>
        <taxon>Eukaryota</taxon>
        <taxon>Fungi</taxon>
        <taxon>Dikarya</taxon>
        <taxon>Ascomycota</taxon>
        <taxon>Pezizomycotina</taxon>
        <taxon>Dothideomycetes</taxon>
        <taxon>Pleosporomycetidae</taxon>
        <taxon>Pleosporales</taxon>
        <taxon>Pleosporineae</taxon>
        <taxon>Phaeosphaeriaceae</taxon>
        <taxon>Ophiobolus</taxon>
    </lineage>
</organism>
<dbReference type="EMBL" id="MU006229">
    <property type="protein sequence ID" value="KAF2825066.1"/>
    <property type="molecule type" value="Genomic_DNA"/>
</dbReference>
<keyword evidence="2" id="KW-1185">Reference proteome</keyword>
<accession>A0A6A6ZW50</accession>
<reference evidence="1" key="1">
    <citation type="journal article" date="2020" name="Stud. Mycol.">
        <title>101 Dothideomycetes genomes: a test case for predicting lifestyles and emergence of pathogens.</title>
        <authorList>
            <person name="Haridas S."/>
            <person name="Albert R."/>
            <person name="Binder M."/>
            <person name="Bloem J."/>
            <person name="Labutti K."/>
            <person name="Salamov A."/>
            <person name="Andreopoulos B."/>
            <person name="Baker S."/>
            <person name="Barry K."/>
            <person name="Bills G."/>
            <person name="Bluhm B."/>
            <person name="Cannon C."/>
            <person name="Castanera R."/>
            <person name="Culley D."/>
            <person name="Daum C."/>
            <person name="Ezra D."/>
            <person name="Gonzalez J."/>
            <person name="Henrissat B."/>
            <person name="Kuo A."/>
            <person name="Liang C."/>
            <person name="Lipzen A."/>
            <person name="Lutzoni F."/>
            <person name="Magnuson J."/>
            <person name="Mondo S."/>
            <person name="Nolan M."/>
            <person name="Ohm R."/>
            <person name="Pangilinan J."/>
            <person name="Park H.-J."/>
            <person name="Ramirez L."/>
            <person name="Alfaro M."/>
            <person name="Sun H."/>
            <person name="Tritt A."/>
            <person name="Yoshinaga Y."/>
            <person name="Zwiers L.-H."/>
            <person name="Turgeon B."/>
            <person name="Goodwin S."/>
            <person name="Spatafora J."/>
            <person name="Crous P."/>
            <person name="Grigoriev I."/>
        </authorList>
    </citation>
    <scope>NUCLEOTIDE SEQUENCE</scope>
    <source>
        <strain evidence="1">CBS 113818</strain>
    </source>
</reference>